<dbReference type="AlphaFoldDB" id="A0A8S1SYX2"/>
<dbReference type="EMBL" id="CAJJDO010000013">
    <property type="protein sequence ID" value="CAD8144476.1"/>
    <property type="molecule type" value="Genomic_DNA"/>
</dbReference>
<dbReference type="Proteomes" id="UP000689195">
    <property type="component" value="Unassembled WGS sequence"/>
</dbReference>
<reference evidence="3" key="1">
    <citation type="submission" date="2021-01" db="EMBL/GenBank/DDBJ databases">
        <authorList>
            <consortium name="Genoscope - CEA"/>
            <person name="William W."/>
        </authorList>
    </citation>
    <scope>NUCLEOTIDE SEQUENCE</scope>
</reference>
<feature type="compositionally biased region" description="Polar residues" evidence="1">
    <location>
        <begin position="609"/>
        <end position="622"/>
    </location>
</feature>
<sequence>MQSQSQSRQMNQINQMNFLQPFNYCMYPYRAPYYYNLYADNIHEQNSSTATYKLEVISWLSTLEQSELYKLFQIKGQIKTFPIMKMYIYDKLNNPSNYALLQQATINLESKIDDQFMMKFKALHPKAEELYSKLNIIDNENFMDTIFVAEPHLENLNYFLELLQDLSDKYFLSASPKISLEKAEDPIWFHQNSFHSCAVWIIKEFEKNISFLYNLHREKKKKQRLFREPIYKNTSNELREFFLQNLANNKERLTFYFQEIYSEIKQQPDHLENKFYENIFSGTAIKLLKSQVELLLNFQQKCHTDTNIINSMLITSMNDLIDQKTYILKKFYKIVQQLFQEHLEQELFKTEIQDKKQKKDKKKKKKKFQKMQTFKGLDPIELDKRLSSKNLQESNILRFQRSYSQSNLAYAYVTPPNTPSAWETSDDQNESNKFSNTQQQSYKIQCVNNLKTNLIQTEQKYQNIPIHDEYVDIGQEITINILEIAIISLNDENLYKEQCLKEQKRMKKKQKGFQKSIPESRDEQLQLQSPQSEITRFSIETQAQTIKSHCSNRTFSTSEEEEIKQKSNQMKNSIKIKKNNNEKQQKFAKLINSFKINQFEDQQFQQDINSNSNESGQISQNTLEDEITPKIQKKNQQFEKKKNLSIQAQNSEKSLKEQLENVKQKGKQKMIEQINLDILDFTDNIMSEYEDMLPFRFLAFERVKLVIQKVFLGIPDGMIMLFGSCATGLALIDSDIDIGINGLEVYNRNMLKSHFDNLFFEFSRKKWVVKANPIFNSAVPIIKLEIDPQINIFEYEGRNLDEQQIQQWKKLKQKLKSGIKVDISFNFNGNAIYSTHIGSITTDLVKKWMEEYPSLQQIVLILKSMIKKLKLSESYSGGLSSYSLIIMVYSYMREQRINSNLISEQFIDLLNFYVNLFDSSSTGIGLLADINNPNSSYFFNLQDYCLPALPITIFNPYNRKLLTHSCVQINKIFDFFKGILKELDAKNDFYCNYVVLGKKKQQKLNKSLENFIVSILEQIK</sequence>
<dbReference type="GO" id="GO:0031123">
    <property type="term" value="P:RNA 3'-end processing"/>
    <property type="evidence" value="ECO:0007669"/>
    <property type="project" value="TreeGrafter"/>
</dbReference>
<evidence type="ECO:0000313" key="3">
    <source>
        <dbReference type="EMBL" id="CAD8144476.1"/>
    </source>
</evidence>
<dbReference type="GO" id="GO:0031499">
    <property type="term" value="C:TRAMP complex"/>
    <property type="evidence" value="ECO:0007669"/>
    <property type="project" value="TreeGrafter"/>
</dbReference>
<protein>
    <recommendedName>
        <fullName evidence="2">Polymerase nucleotidyl transferase domain-containing protein</fullName>
    </recommendedName>
</protein>
<dbReference type="PANTHER" id="PTHR23092:SF48">
    <property type="entry name" value="NUCLEOTIDYLTRANSFERASE FAMILY PROTEIN"/>
    <property type="match status" value="1"/>
</dbReference>
<evidence type="ECO:0000256" key="1">
    <source>
        <dbReference type="SAM" id="MobiDB-lite"/>
    </source>
</evidence>
<feature type="region of interest" description="Disordered" evidence="1">
    <location>
        <begin position="512"/>
        <end position="531"/>
    </location>
</feature>
<proteinExistence type="predicted"/>
<evidence type="ECO:0000313" key="4">
    <source>
        <dbReference type="Proteomes" id="UP000689195"/>
    </source>
</evidence>
<dbReference type="OrthoDB" id="273917at2759"/>
<name>A0A8S1SYX2_9CILI</name>
<accession>A0A8S1SYX2</accession>
<dbReference type="InterPro" id="IPR002934">
    <property type="entry name" value="Polymerase_NTP_transf_dom"/>
</dbReference>
<dbReference type="GO" id="GO:0043634">
    <property type="term" value="P:polyadenylation-dependent ncRNA catabolic process"/>
    <property type="evidence" value="ECO:0007669"/>
    <property type="project" value="TreeGrafter"/>
</dbReference>
<dbReference type="Pfam" id="PF01909">
    <property type="entry name" value="NTP_transf_2"/>
    <property type="match status" value="1"/>
</dbReference>
<gene>
    <name evidence="3" type="ORF">PPENT_87.1.T0130248</name>
</gene>
<feature type="region of interest" description="Disordered" evidence="1">
    <location>
        <begin position="609"/>
        <end position="643"/>
    </location>
</feature>
<dbReference type="PANTHER" id="PTHR23092">
    <property type="entry name" value="POLY(A) RNA POLYMERASE"/>
    <property type="match status" value="1"/>
</dbReference>
<evidence type="ECO:0000259" key="2">
    <source>
        <dbReference type="Pfam" id="PF01909"/>
    </source>
</evidence>
<organism evidence="3 4">
    <name type="scientific">Paramecium pentaurelia</name>
    <dbReference type="NCBI Taxonomy" id="43138"/>
    <lineage>
        <taxon>Eukaryota</taxon>
        <taxon>Sar</taxon>
        <taxon>Alveolata</taxon>
        <taxon>Ciliophora</taxon>
        <taxon>Intramacronucleata</taxon>
        <taxon>Oligohymenophorea</taxon>
        <taxon>Peniculida</taxon>
        <taxon>Parameciidae</taxon>
        <taxon>Paramecium</taxon>
    </lineage>
</organism>
<dbReference type="GO" id="GO:0005730">
    <property type="term" value="C:nucleolus"/>
    <property type="evidence" value="ECO:0007669"/>
    <property type="project" value="TreeGrafter"/>
</dbReference>
<dbReference type="InterPro" id="IPR045862">
    <property type="entry name" value="Trf4-like"/>
</dbReference>
<dbReference type="GO" id="GO:1990817">
    <property type="term" value="F:poly(A) RNA polymerase activity"/>
    <property type="evidence" value="ECO:0007669"/>
    <property type="project" value="InterPro"/>
</dbReference>
<comment type="caution">
    <text evidence="3">The sequence shown here is derived from an EMBL/GenBank/DDBJ whole genome shotgun (WGS) entry which is preliminary data.</text>
</comment>
<dbReference type="GO" id="GO:0003729">
    <property type="term" value="F:mRNA binding"/>
    <property type="evidence" value="ECO:0007669"/>
    <property type="project" value="TreeGrafter"/>
</dbReference>
<feature type="domain" description="Polymerase nucleotidyl transferase" evidence="2">
    <location>
        <begin position="716"/>
        <end position="824"/>
    </location>
</feature>
<dbReference type="CDD" id="cd05402">
    <property type="entry name" value="NT_PAP_TUTase"/>
    <property type="match status" value="1"/>
</dbReference>
<keyword evidence="4" id="KW-1185">Reference proteome</keyword>